<keyword evidence="3" id="KW-0167">Capsid protein</keyword>
<proteinExistence type="predicted"/>
<dbReference type="Proteomes" id="UP000806522">
    <property type="component" value="Unassembled WGS sequence"/>
</dbReference>
<protein>
    <submittedName>
        <fullName evidence="4">CotH protein</fullName>
    </submittedName>
    <submittedName>
        <fullName evidence="3">Spore coat protein CotH</fullName>
    </submittedName>
</protein>
<dbReference type="Proteomes" id="UP000182257">
    <property type="component" value="Unassembled WGS sequence"/>
</dbReference>
<evidence type="ECO:0000313" key="3">
    <source>
        <dbReference type="EMBL" id="MBE6269967.1"/>
    </source>
</evidence>
<accession>A0A1H4EES5</accession>
<name>A0A1H4EES5_XYLRU</name>
<evidence type="ECO:0000313" key="4">
    <source>
        <dbReference type="EMBL" id="SEA83317.1"/>
    </source>
</evidence>
<dbReference type="OrthoDB" id="9803752at2"/>
<dbReference type="RefSeq" id="WP_074761992.1">
    <property type="nucleotide sequence ID" value="NZ_FNRF01000005.1"/>
</dbReference>
<sequence>MKKFFLSSLAVLLMVACSSGSDVPEPSPVVPTPSTVDTTKVDTSKTDQNPVAVKFAAKYRVAKMQITTDGQQAVDSKEKADYRNCTIKIESDTAAWNYEGRGRIRGRGNSTWIWYPKKPYRIKLDEKASVLGLDANKDWVLLANYRDPTHLMNTFVFEMGYGLNMPFTNHTRYVEVTLNGDYIGLYQLTEQIEVGKSRVDIGKKKGWLLSLDVDDGPAEAPTAGDNFWSQVYRMPVCVKSPEAEDYATPETLLDDAKKALGDLENVIHSHDYEALKKVLNVQSMIDYLLIQEYVYNVEVSAPRSIYIHKDKGDALWTFGPLWDFDAGFDFDWGHMYDGHGYFADYRETVLGTDPARHVSNYDYVPSFFTDMWKNKAFVSDVKARWKEIKPRIIAEFWAETKRYADAAAEAMERDAKRWPIDKKYTTEINRMEKWLNSRAVYMDNIVSNYPSGN</sequence>
<gene>
    <name evidence="3" type="ORF">E7101_03345</name>
    <name evidence="4" type="ORF">SAMN05216462_2760</name>
</gene>
<evidence type="ECO:0000313" key="5">
    <source>
        <dbReference type="Proteomes" id="UP000182257"/>
    </source>
</evidence>
<feature type="chain" id="PRO_5041526412" evidence="2">
    <location>
        <begin position="22"/>
        <end position="453"/>
    </location>
</feature>
<dbReference type="AlphaFoldDB" id="A0A1H4EES5"/>
<organism evidence="4 5">
    <name type="scientific">Xylanibacter ruminicola</name>
    <name type="common">Prevotella ruminicola</name>
    <dbReference type="NCBI Taxonomy" id="839"/>
    <lineage>
        <taxon>Bacteria</taxon>
        <taxon>Pseudomonadati</taxon>
        <taxon>Bacteroidota</taxon>
        <taxon>Bacteroidia</taxon>
        <taxon>Bacteroidales</taxon>
        <taxon>Prevotellaceae</taxon>
        <taxon>Xylanibacter</taxon>
    </lineage>
</organism>
<evidence type="ECO:0000256" key="2">
    <source>
        <dbReference type="SAM" id="SignalP"/>
    </source>
</evidence>
<feature type="signal peptide" evidence="2">
    <location>
        <begin position="1"/>
        <end position="21"/>
    </location>
</feature>
<dbReference type="InterPro" id="IPR014867">
    <property type="entry name" value="Spore_coat_CotH_CotH2/3/7"/>
</dbReference>
<keyword evidence="3" id="KW-0946">Virion</keyword>
<dbReference type="EMBL" id="FNRF01000005">
    <property type="protein sequence ID" value="SEA83317.1"/>
    <property type="molecule type" value="Genomic_DNA"/>
</dbReference>
<dbReference type="EMBL" id="SUYC01000003">
    <property type="protein sequence ID" value="MBE6269967.1"/>
    <property type="molecule type" value="Genomic_DNA"/>
</dbReference>
<reference evidence="4 5" key="1">
    <citation type="submission" date="2016-10" db="EMBL/GenBank/DDBJ databases">
        <authorList>
            <person name="de Groot N.N."/>
        </authorList>
    </citation>
    <scope>NUCLEOTIDE SEQUENCE [LARGE SCALE GENOMIC DNA]</scope>
    <source>
        <strain evidence="4 5">D31d</strain>
    </source>
</reference>
<keyword evidence="2" id="KW-0732">Signal</keyword>
<dbReference type="Pfam" id="PF08757">
    <property type="entry name" value="CotH"/>
    <property type="match status" value="1"/>
</dbReference>
<dbReference type="PROSITE" id="PS51257">
    <property type="entry name" value="PROKAR_LIPOPROTEIN"/>
    <property type="match status" value="1"/>
</dbReference>
<feature type="region of interest" description="Disordered" evidence="1">
    <location>
        <begin position="20"/>
        <end position="43"/>
    </location>
</feature>
<reference evidence="3" key="2">
    <citation type="submission" date="2019-04" db="EMBL/GenBank/DDBJ databases">
        <title>Evolution of Biomass-Degrading Anaerobic Consortia Revealed by Metagenomics.</title>
        <authorList>
            <person name="Peng X."/>
        </authorList>
    </citation>
    <scope>NUCLEOTIDE SEQUENCE</scope>
    <source>
        <strain evidence="3">SIG140</strain>
    </source>
</reference>
<evidence type="ECO:0000256" key="1">
    <source>
        <dbReference type="SAM" id="MobiDB-lite"/>
    </source>
</evidence>